<comment type="caution">
    <text evidence="1">The sequence shown here is derived from an EMBL/GenBank/DDBJ whole genome shotgun (WGS) entry which is preliminary data.</text>
</comment>
<dbReference type="RefSeq" id="WP_115826975.1">
    <property type="nucleotide sequence ID" value="NZ_QTUB01000001.1"/>
</dbReference>
<accession>A0A3D9UFN2</accession>
<dbReference type="EMBL" id="QTUB01000001">
    <property type="protein sequence ID" value="REF28189.1"/>
    <property type="molecule type" value="Genomic_DNA"/>
</dbReference>
<name>A0A3D9UFN2_9GAMM</name>
<proteinExistence type="predicted"/>
<evidence type="ECO:0000313" key="2">
    <source>
        <dbReference type="Proteomes" id="UP000256294"/>
    </source>
</evidence>
<evidence type="ECO:0000313" key="1">
    <source>
        <dbReference type="EMBL" id="REF28189.1"/>
    </source>
</evidence>
<dbReference type="Proteomes" id="UP000256294">
    <property type="component" value="Unassembled WGS sequence"/>
</dbReference>
<organism evidence="1 2">
    <name type="scientific">Xenorhabdus cabanillasii</name>
    <dbReference type="NCBI Taxonomy" id="351673"/>
    <lineage>
        <taxon>Bacteria</taxon>
        <taxon>Pseudomonadati</taxon>
        <taxon>Pseudomonadota</taxon>
        <taxon>Gammaproteobacteria</taxon>
        <taxon>Enterobacterales</taxon>
        <taxon>Morganellaceae</taxon>
        <taxon>Xenorhabdus</taxon>
    </lineage>
</organism>
<dbReference type="AlphaFoldDB" id="A0A3D9UFN2"/>
<protein>
    <submittedName>
        <fullName evidence="1">Uncharacterized protein</fullName>
    </submittedName>
</protein>
<reference evidence="1 2" key="1">
    <citation type="submission" date="2018-08" db="EMBL/GenBank/DDBJ databases">
        <title>Genomic Encyclopedia of Archaeal and Bacterial Type Strains, Phase II (KMG-II): from individual species to whole genera.</title>
        <authorList>
            <person name="Goeker M."/>
        </authorList>
    </citation>
    <scope>NUCLEOTIDE SEQUENCE [LARGE SCALE GENOMIC DNA]</scope>
    <source>
        <strain evidence="1 2">DSM 17905</strain>
    </source>
</reference>
<keyword evidence="2" id="KW-1185">Reference proteome</keyword>
<sequence>MNKLPDNSIIVRDIVSNTLELMITKNENELVNKMKLLSFSLVTNELRDLYAGVDLSVDPFVDFMKLSVDNEDSKLKIIKSLISEGALFSYGRSWSPAEVMDYYKKDKKIISEKYKVISWASSETYYIEEIK</sequence>
<gene>
    <name evidence="1" type="ORF">BDD26_3061</name>
</gene>